<dbReference type="EMBL" id="JBHMCA010000046">
    <property type="protein sequence ID" value="MFB9446080.1"/>
    <property type="molecule type" value="Genomic_DNA"/>
</dbReference>
<evidence type="ECO:0000313" key="3">
    <source>
        <dbReference type="Proteomes" id="UP001589608"/>
    </source>
</evidence>
<feature type="compositionally biased region" description="Pro residues" evidence="1">
    <location>
        <begin position="198"/>
        <end position="211"/>
    </location>
</feature>
<sequence length="384" mass="40101">MVESYGGYRLPDLWKILQDEDPESGFTHVNTLNRLRTALTQQRDNLRAHRDRLTEGWPPDRSEAATAFVAQINDMIDALEATAGAAGYVCIGVDEAFAAIRDARRQLEPLVADYGRRPIGAGLAVPTTDNAAADEQARNILIAADAKVVAAARKINVGMPKYRRVGISGEPINVGTDSGSQSLSAGGGGAVATGTRTPPLPAPAFDPPPPSDPRDAATIADSPALASGWPAGGGGIPSTGSPGVIGGGDRTQTATPGSSPLVPIRPGVLPPGGVIRPARPQQTDGPPVSPVTGQYIRPGAPDAKAGQARRGSVSGSETRDTRSTSGTAGGYRDRSYEEYIERRRHRRKTEGNEVWPVAEGVPPVIEPPSERPHDPGPGVLGIDR</sequence>
<evidence type="ECO:0000256" key="1">
    <source>
        <dbReference type="SAM" id="MobiDB-lite"/>
    </source>
</evidence>
<protein>
    <submittedName>
        <fullName evidence="2">Uncharacterized protein</fullName>
    </submittedName>
</protein>
<feature type="compositionally biased region" description="Basic and acidic residues" evidence="1">
    <location>
        <begin position="331"/>
        <end position="341"/>
    </location>
</feature>
<organism evidence="2 3">
    <name type="scientific">Dactylosporangium vinaceum</name>
    <dbReference type="NCBI Taxonomy" id="53362"/>
    <lineage>
        <taxon>Bacteria</taxon>
        <taxon>Bacillati</taxon>
        <taxon>Actinomycetota</taxon>
        <taxon>Actinomycetes</taxon>
        <taxon>Micromonosporales</taxon>
        <taxon>Micromonosporaceae</taxon>
        <taxon>Dactylosporangium</taxon>
    </lineage>
</organism>
<feature type="compositionally biased region" description="Gly residues" evidence="1">
    <location>
        <begin position="230"/>
        <end position="249"/>
    </location>
</feature>
<name>A0ABV5MB49_9ACTN</name>
<accession>A0ABV5MB49</accession>
<feature type="region of interest" description="Disordered" evidence="1">
    <location>
        <begin position="176"/>
        <end position="384"/>
    </location>
</feature>
<gene>
    <name evidence="2" type="ORF">ACFFTR_23605</name>
</gene>
<proteinExistence type="predicted"/>
<keyword evidence="3" id="KW-1185">Reference proteome</keyword>
<reference evidence="2 3" key="1">
    <citation type="submission" date="2024-09" db="EMBL/GenBank/DDBJ databases">
        <authorList>
            <person name="Sun Q."/>
            <person name="Mori K."/>
        </authorList>
    </citation>
    <scope>NUCLEOTIDE SEQUENCE [LARGE SCALE GENOMIC DNA]</scope>
    <source>
        <strain evidence="2 3">JCM 3307</strain>
    </source>
</reference>
<dbReference type="RefSeq" id="WP_223102105.1">
    <property type="nucleotide sequence ID" value="NZ_CP061913.1"/>
</dbReference>
<evidence type="ECO:0000313" key="2">
    <source>
        <dbReference type="EMBL" id="MFB9446080.1"/>
    </source>
</evidence>
<dbReference type="Proteomes" id="UP001589608">
    <property type="component" value="Unassembled WGS sequence"/>
</dbReference>
<comment type="caution">
    <text evidence="2">The sequence shown here is derived from an EMBL/GenBank/DDBJ whole genome shotgun (WGS) entry which is preliminary data.</text>
</comment>